<dbReference type="RefSeq" id="WP_281454781.1">
    <property type="nucleotide sequence ID" value="NZ_JASAOF010000003.1"/>
</dbReference>
<dbReference type="PRINTS" id="PR00420">
    <property type="entry name" value="RNGMNOXGNASE"/>
</dbReference>
<organism evidence="7 8">
    <name type="scientific">Saccharopolyspora ipomoeae</name>
    <dbReference type="NCBI Taxonomy" id="3042027"/>
    <lineage>
        <taxon>Bacteria</taxon>
        <taxon>Bacillati</taxon>
        <taxon>Actinomycetota</taxon>
        <taxon>Actinomycetes</taxon>
        <taxon>Pseudonocardiales</taxon>
        <taxon>Pseudonocardiaceae</taxon>
        <taxon>Saccharopolyspora</taxon>
    </lineage>
</organism>
<reference evidence="7 8" key="1">
    <citation type="submission" date="2023-04" db="EMBL/GenBank/DDBJ databases">
        <title>Draft genome sequence of Saccharopolyspora sp. TS4A08 isolated from sweet potato rhizospheric soil.</title>
        <authorList>
            <person name="Suksaard P."/>
            <person name="Duangmal K."/>
        </authorList>
    </citation>
    <scope>NUCLEOTIDE SEQUENCE [LARGE SCALE GENOMIC DNA]</scope>
    <source>
        <strain evidence="7 8">TS4A08</strain>
    </source>
</reference>
<keyword evidence="8" id="KW-1185">Reference proteome</keyword>
<keyword evidence="5 7" id="KW-0503">Monooxygenase</keyword>
<keyword evidence="4" id="KW-0560">Oxidoreductase</keyword>
<evidence type="ECO:0000259" key="6">
    <source>
        <dbReference type="Pfam" id="PF01494"/>
    </source>
</evidence>
<dbReference type="Pfam" id="PF01494">
    <property type="entry name" value="FAD_binding_3"/>
    <property type="match status" value="1"/>
</dbReference>
<protein>
    <submittedName>
        <fullName evidence="7">FAD-dependent monooxygenase</fullName>
    </submittedName>
</protein>
<evidence type="ECO:0000313" key="8">
    <source>
        <dbReference type="Proteomes" id="UP001237595"/>
    </source>
</evidence>
<dbReference type="SUPFAM" id="SSF54373">
    <property type="entry name" value="FAD-linked reductases, C-terminal domain"/>
    <property type="match status" value="1"/>
</dbReference>
<evidence type="ECO:0000256" key="2">
    <source>
        <dbReference type="ARBA" id="ARBA00022630"/>
    </source>
</evidence>
<keyword evidence="2" id="KW-0285">Flavoprotein</keyword>
<dbReference type="Proteomes" id="UP001237595">
    <property type="component" value="Unassembled WGS sequence"/>
</dbReference>
<comment type="caution">
    <text evidence="7">The sequence shown here is derived from an EMBL/GenBank/DDBJ whole genome shotgun (WGS) entry which is preliminary data.</text>
</comment>
<gene>
    <name evidence="7" type="ORF">QFW96_07295</name>
</gene>
<accession>A0ABT6PKA9</accession>
<evidence type="ECO:0000256" key="1">
    <source>
        <dbReference type="ARBA" id="ARBA00001974"/>
    </source>
</evidence>
<dbReference type="Gene3D" id="3.50.50.60">
    <property type="entry name" value="FAD/NAD(P)-binding domain"/>
    <property type="match status" value="1"/>
</dbReference>
<evidence type="ECO:0000256" key="5">
    <source>
        <dbReference type="ARBA" id="ARBA00023033"/>
    </source>
</evidence>
<keyword evidence="3" id="KW-0274">FAD</keyword>
<dbReference type="InterPro" id="IPR050493">
    <property type="entry name" value="FAD-dep_Monooxygenase_BioMet"/>
</dbReference>
<dbReference type="GO" id="GO:0004497">
    <property type="term" value="F:monooxygenase activity"/>
    <property type="evidence" value="ECO:0007669"/>
    <property type="project" value="UniProtKB-KW"/>
</dbReference>
<evidence type="ECO:0000256" key="3">
    <source>
        <dbReference type="ARBA" id="ARBA00022827"/>
    </source>
</evidence>
<comment type="cofactor">
    <cofactor evidence="1">
        <name>FAD</name>
        <dbReference type="ChEBI" id="CHEBI:57692"/>
    </cofactor>
</comment>
<sequence>MAIIGAGIGGLTLAIALRRRGIRAAVYERADELREVGAAVALSANGTRVLHALGLRAPLDAASAVPTELIYRHWREGGRVASFTAGEAYAERFGSPYCGVHRADLQAVLAEACGPQDLHLDHRLVGISTENRGHELEFANGVVAHADLVVGADGVHSTTRRWVADAEPAAYSGTSGFRGLIHREEMPSLPDPDAIQFWMGPGAHVLHYPIGDGSFVNFLAVVDDPATWPGSSWVADVSPDLLREPFTGWHPGVREMIEATSLHKRWALFGQSPLRRWHRDGIVLLGDAAHAMLPHHGQGANQSIEDAATLASLLHRFAPEQALPRYERLRRARTRAVQRSSWVASALLHLPDGPEADERDRRLAAIPDTLQWIHEHDAEAAANACG</sequence>
<dbReference type="PANTHER" id="PTHR13789:SF318">
    <property type="entry name" value="GERANYLGERANYL DIPHOSPHATE REDUCTASE"/>
    <property type="match status" value="1"/>
</dbReference>
<feature type="domain" description="FAD-binding" evidence="6">
    <location>
        <begin position="2"/>
        <end position="339"/>
    </location>
</feature>
<evidence type="ECO:0000313" key="7">
    <source>
        <dbReference type="EMBL" id="MDI2028409.1"/>
    </source>
</evidence>
<dbReference type="InterPro" id="IPR002938">
    <property type="entry name" value="FAD-bd"/>
</dbReference>
<dbReference type="PANTHER" id="PTHR13789">
    <property type="entry name" value="MONOOXYGENASE"/>
    <property type="match status" value="1"/>
</dbReference>
<evidence type="ECO:0000256" key="4">
    <source>
        <dbReference type="ARBA" id="ARBA00023002"/>
    </source>
</evidence>
<dbReference type="SUPFAM" id="SSF51905">
    <property type="entry name" value="FAD/NAD(P)-binding domain"/>
    <property type="match status" value="1"/>
</dbReference>
<proteinExistence type="predicted"/>
<dbReference type="EMBL" id="JASAOF010000003">
    <property type="protein sequence ID" value="MDI2028409.1"/>
    <property type="molecule type" value="Genomic_DNA"/>
</dbReference>
<dbReference type="InterPro" id="IPR036188">
    <property type="entry name" value="FAD/NAD-bd_sf"/>
</dbReference>
<name>A0ABT6PKA9_9PSEU</name>